<dbReference type="GO" id="GO:0016075">
    <property type="term" value="P:rRNA catabolic process"/>
    <property type="evidence" value="ECO:0007669"/>
    <property type="project" value="TreeGrafter"/>
</dbReference>
<gene>
    <name evidence="2" type="ORF">MBCUT_05570</name>
</gene>
<dbReference type="SUPFAM" id="SSF88723">
    <property type="entry name" value="PIN domain-like"/>
    <property type="match status" value="1"/>
</dbReference>
<dbReference type="Pfam" id="PF01850">
    <property type="entry name" value="PIN"/>
    <property type="match status" value="1"/>
</dbReference>
<dbReference type="InterPro" id="IPR029060">
    <property type="entry name" value="PIN-like_dom_sf"/>
</dbReference>
<protein>
    <submittedName>
        <fullName evidence="2">PIN domain protein</fullName>
    </submittedName>
</protein>
<evidence type="ECO:0000259" key="1">
    <source>
        <dbReference type="Pfam" id="PF01850"/>
    </source>
</evidence>
<reference evidence="2 3" key="1">
    <citation type="submission" date="2016-04" db="EMBL/GenBank/DDBJ databases">
        <title>Genome sequence of Methanobrevibacter cuticularis DSM 11139.</title>
        <authorList>
            <person name="Poehlein A."/>
            <person name="Seedorf H."/>
            <person name="Daniel R."/>
        </authorList>
    </citation>
    <scope>NUCLEOTIDE SEQUENCE [LARGE SCALE GENOMIC DNA]</scope>
    <source>
        <strain evidence="2 3">DSM 11139</strain>
    </source>
</reference>
<sequence>MIFLDADFLMSFFIDTEDNHEKATQIYEKIENEELIISNSIILEIMTVSNIKIKVSKEKLKEIYISLNSGLFNIIEDIKIYDETMERQINYHPQRLPFFDCLYLELMEQLGITKIATFDKHFNNKGIEVIDH</sequence>
<dbReference type="InterPro" id="IPR002716">
    <property type="entry name" value="PIN_dom"/>
</dbReference>
<proteinExistence type="predicted"/>
<feature type="domain" description="PIN" evidence="1">
    <location>
        <begin position="2"/>
        <end position="125"/>
    </location>
</feature>
<dbReference type="PANTHER" id="PTHR42188:SF1">
    <property type="entry name" value="23S RRNA-SPECIFIC ENDONUCLEASE VAPC20"/>
    <property type="match status" value="1"/>
</dbReference>
<evidence type="ECO:0000313" key="3">
    <source>
        <dbReference type="Proteomes" id="UP000077275"/>
    </source>
</evidence>
<dbReference type="Gene3D" id="3.40.50.1010">
    <property type="entry name" value="5'-nuclease"/>
    <property type="match status" value="1"/>
</dbReference>
<dbReference type="EMBL" id="LWMW01000087">
    <property type="protein sequence ID" value="KZX16699.1"/>
    <property type="molecule type" value="Genomic_DNA"/>
</dbReference>
<accession>A0A166EIQ7</accession>
<dbReference type="AlphaFoldDB" id="A0A166EIQ7"/>
<dbReference type="PATRIC" id="fig|47311.3.peg.637"/>
<organism evidence="2 3">
    <name type="scientific">Methanobrevibacter cuticularis</name>
    <dbReference type="NCBI Taxonomy" id="47311"/>
    <lineage>
        <taxon>Archaea</taxon>
        <taxon>Methanobacteriati</taxon>
        <taxon>Methanobacteriota</taxon>
        <taxon>Methanomada group</taxon>
        <taxon>Methanobacteria</taxon>
        <taxon>Methanobacteriales</taxon>
        <taxon>Methanobacteriaceae</taxon>
        <taxon>Methanobrevibacter</taxon>
    </lineage>
</organism>
<comment type="caution">
    <text evidence="2">The sequence shown here is derived from an EMBL/GenBank/DDBJ whole genome shotgun (WGS) entry which is preliminary data.</text>
</comment>
<dbReference type="OrthoDB" id="76032at2157"/>
<dbReference type="InterPro" id="IPR039018">
    <property type="entry name" value="VapC20-like"/>
</dbReference>
<name>A0A166EIQ7_9EURY</name>
<evidence type="ECO:0000313" key="2">
    <source>
        <dbReference type="EMBL" id="KZX16699.1"/>
    </source>
</evidence>
<dbReference type="GO" id="GO:0004521">
    <property type="term" value="F:RNA endonuclease activity"/>
    <property type="evidence" value="ECO:0007669"/>
    <property type="project" value="InterPro"/>
</dbReference>
<keyword evidence="3" id="KW-1185">Reference proteome</keyword>
<dbReference type="Proteomes" id="UP000077275">
    <property type="component" value="Unassembled WGS sequence"/>
</dbReference>
<dbReference type="RefSeq" id="WP_067258703.1">
    <property type="nucleotide sequence ID" value="NZ_LWMW01000087.1"/>
</dbReference>
<dbReference type="PANTHER" id="PTHR42188">
    <property type="entry name" value="23S RRNA-SPECIFIC ENDONUCLEASE VAPC20"/>
    <property type="match status" value="1"/>
</dbReference>